<proteinExistence type="predicted"/>
<protein>
    <recommendedName>
        <fullName evidence="3">Transcriptional regulator</fullName>
    </recommendedName>
</protein>
<organism evidence="1 2">
    <name type="scientific">Shewanella colwelliana</name>
    <name type="common">Alteromonas colwelliana</name>
    <dbReference type="NCBI Taxonomy" id="23"/>
    <lineage>
        <taxon>Bacteria</taxon>
        <taxon>Pseudomonadati</taxon>
        <taxon>Pseudomonadota</taxon>
        <taxon>Gammaproteobacteria</taxon>
        <taxon>Alteromonadales</taxon>
        <taxon>Shewanellaceae</taxon>
        <taxon>Shewanella</taxon>
    </lineage>
</organism>
<accession>A0ABQ4P0P5</accession>
<dbReference type="SUPFAM" id="SSF160930">
    <property type="entry name" value="FlhC-like"/>
    <property type="match status" value="1"/>
</dbReference>
<evidence type="ECO:0000313" key="2">
    <source>
        <dbReference type="Proteomes" id="UP000773469"/>
    </source>
</evidence>
<comment type="caution">
    <text evidence="1">The sequence shown here is derived from an EMBL/GenBank/DDBJ whole genome shotgun (WGS) entry which is preliminary data.</text>
</comment>
<dbReference type="EMBL" id="BPEU01000013">
    <property type="protein sequence ID" value="GIU41082.1"/>
    <property type="molecule type" value="Genomic_DNA"/>
</dbReference>
<dbReference type="Proteomes" id="UP000773469">
    <property type="component" value="Unassembled WGS sequence"/>
</dbReference>
<name>A0ABQ4P0P5_SHECO</name>
<dbReference type="RefSeq" id="WP_220756949.1">
    <property type="nucleotide sequence ID" value="NZ_BPEU01000013.1"/>
</dbReference>
<evidence type="ECO:0008006" key="3">
    <source>
        <dbReference type="Google" id="ProtNLM"/>
    </source>
</evidence>
<sequence>MSYNVDSESRLGSSYSLAEIAVKSGMMPSLIMKYLPGVTRRFLNKVNVPDQSLSFSRGFSSSWTRTHTGFKYSNILFKTYGNVSGDHQLRNGVQIDKVVDAFELAMCQFPELIEDQVCDISRFSCLLEKVVDHEYMISTCSSKGCKNKFIHESLFIRNKCWVCAEKSQLSNKELAPELIAERAEKSIKRKTKTREKEDKLDRELVVAAAAQEQLDLIVKRQMAAEAESEVKKIQRQRKAG</sequence>
<keyword evidence="2" id="KW-1185">Reference proteome</keyword>
<evidence type="ECO:0000313" key="1">
    <source>
        <dbReference type="EMBL" id="GIU41082.1"/>
    </source>
</evidence>
<reference evidence="1 2" key="1">
    <citation type="submission" date="2021-05" db="EMBL/GenBank/DDBJ databases">
        <title>Molecular characterization for Shewanella algae harboring chromosomal blaOXA-55-like strains isolated from clinical and environment sample.</title>
        <authorList>
            <person name="Ohama Y."/>
            <person name="Aoki K."/>
            <person name="Harada S."/>
            <person name="Moriya K."/>
            <person name="Ishii Y."/>
            <person name="Tateda K."/>
        </authorList>
    </citation>
    <scope>NUCLEOTIDE SEQUENCE [LARGE SCALE GENOMIC DNA]</scope>
    <source>
        <strain evidence="1 2">MBTL60-118</strain>
    </source>
</reference>
<gene>
    <name evidence="1" type="ORF">TUM3794_20710</name>
</gene>